<gene>
    <name evidence="1" type="ORF">E3A20_26620</name>
</gene>
<protein>
    <submittedName>
        <fullName evidence="1">Uncharacterized protein</fullName>
    </submittedName>
</protein>
<feature type="non-terminal residue" evidence="1">
    <location>
        <position position="1"/>
    </location>
</feature>
<accession>A0A5C6M0U3</accession>
<comment type="caution">
    <text evidence="1">The sequence shown here is derived from an EMBL/GenBank/DDBJ whole genome shotgun (WGS) entry which is preliminary data.</text>
</comment>
<proteinExistence type="predicted"/>
<reference evidence="1 2" key="1">
    <citation type="submission" date="2019-08" db="EMBL/GenBank/DDBJ databases">
        <title>100 year-old enigma solved: identification of Planctomyces bekefii, the type genus and species of the phylum Planctomycetes.</title>
        <authorList>
            <person name="Svetlana D.N."/>
            <person name="Overmann J."/>
        </authorList>
    </citation>
    <scope>NUCLEOTIDE SEQUENCE [LARGE SCALE GENOMIC DNA]</scope>
    <source>
        <strain evidence="1">Phe10_nw2017</strain>
    </source>
</reference>
<name>A0A5C6M0U3_9PLAN</name>
<keyword evidence="2" id="KW-1185">Reference proteome</keyword>
<evidence type="ECO:0000313" key="2">
    <source>
        <dbReference type="Proteomes" id="UP000321083"/>
    </source>
</evidence>
<reference evidence="1 2" key="2">
    <citation type="submission" date="2019-08" db="EMBL/GenBank/DDBJ databases">
        <authorList>
            <person name="Henke P."/>
        </authorList>
    </citation>
    <scope>NUCLEOTIDE SEQUENCE [LARGE SCALE GENOMIC DNA]</scope>
    <source>
        <strain evidence="1">Phe10_nw2017</strain>
    </source>
</reference>
<dbReference type="EMBL" id="SRHE01000786">
    <property type="protein sequence ID" value="TWW08208.1"/>
    <property type="molecule type" value="Genomic_DNA"/>
</dbReference>
<organism evidence="1 2">
    <name type="scientific">Planctomyces bekefii</name>
    <dbReference type="NCBI Taxonomy" id="1653850"/>
    <lineage>
        <taxon>Bacteria</taxon>
        <taxon>Pseudomonadati</taxon>
        <taxon>Planctomycetota</taxon>
        <taxon>Planctomycetia</taxon>
        <taxon>Planctomycetales</taxon>
        <taxon>Planctomycetaceae</taxon>
        <taxon>Planctomyces</taxon>
    </lineage>
</organism>
<evidence type="ECO:0000313" key="1">
    <source>
        <dbReference type="EMBL" id="TWW08208.1"/>
    </source>
</evidence>
<dbReference type="Proteomes" id="UP000321083">
    <property type="component" value="Unassembled WGS sequence"/>
</dbReference>
<sequence>FEQLQAIFLDGRVSGTTIGEDDDCGSIIEGGFVADPAHLVSFDFEICDVLESFFEEDGAGTELVHQWRVAGFSGNEDQFFRCVAAAGGLQSDGSGSE</sequence>
<dbReference type="AlphaFoldDB" id="A0A5C6M0U3"/>